<name>A0AA86S4L4_9FABA</name>
<evidence type="ECO:0000313" key="1">
    <source>
        <dbReference type="EMBL" id="CAJ1899469.1"/>
    </source>
</evidence>
<dbReference type="AlphaFoldDB" id="A0AA86S4L4"/>
<keyword evidence="2" id="KW-1185">Reference proteome</keyword>
<protein>
    <submittedName>
        <fullName evidence="1">Uncharacterized protein</fullName>
    </submittedName>
</protein>
<evidence type="ECO:0000313" key="2">
    <source>
        <dbReference type="Proteomes" id="UP001189624"/>
    </source>
</evidence>
<sequence>MARDGPLRSDATIISDEKKVGTEMRSIAYFVPVHTTNPIHYSSREYPLDHNYTKAKVYSIQIH</sequence>
<gene>
    <name evidence="1" type="ORF">AYBTSS11_LOCUS3126</name>
</gene>
<dbReference type="Gramene" id="rna-AYBTSS11_LOCUS3126">
    <property type="protein sequence ID" value="CAJ1899469.1"/>
    <property type="gene ID" value="gene-AYBTSS11_LOCUS3126"/>
</dbReference>
<reference evidence="1" key="1">
    <citation type="submission" date="2023-10" db="EMBL/GenBank/DDBJ databases">
        <authorList>
            <person name="Domelevo Entfellner J.-B."/>
        </authorList>
    </citation>
    <scope>NUCLEOTIDE SEQUENCE</scope>
</reference>
<organism evidence="1 2">
    <name type="scientific">Sphenostylis stenocarpa</name>
    <dbReference type="NCBI Taxonomy" id="92480"/>
    <lineage>
        <taxon>Eukaryota</taxon>
        <taxon>Viridiplantae</taxon>
        <taxon>Streptophyta</taxon>
        <taxon>Embryophyta</taxon>
        <taxon>Tracheophyta</taxon>
        <taxon>Spermatophyta</taxon>
        <taxon>Magnoliopsida</taxon>
        <taxon>eudicotyledons</taxon>
        <taxon>Gunneridae</taxon>
        <taxon>Pentapetalae</taxon>
        <taxon>rosids</taxon>
        <taxon>fabids</taxon>
        <taxon>Fabales</taxon>
        <taxon>Fabaceae</taxon>
        <taxon>Papilionoideae</taxon>
        <taxon>50 kb inversion clade</taxon>
        <taxon>NPAAA clade</taxon>
        <taxon>indigoferoid/millettioid clade</taxon>
        <taxon>Phaseoleae</taxon>
        <taxon>Sphenostylis</taxon>
    </lineage>
</organism>
<dbReference type="EMBL" id="OY731398">
    <property type="protein sequence ID" value="CAJ1899469.1"/>
    <property type="molecule type" value="Genomic_DNA"/>
</dbReference>
<proteinExistence type="predicted"/>
<dbReference type="Proteomes" id="UP001189624">
    <property type="component" value="Chromosome 1"/>
</dbReference>
<accession>A0AA86S4L4</accession>